<feature type="transmembrane region" description="Helical" evidence="1">
    <location>
        <begin position="204"/>
        <end position="223"/>
    </location>
</feature>
<name>A0AAW7XED9_9GAMM</name>
<dbReference type="AlphaFoldDB" id="A0AAW7XED9"/>
<protein>
    <submittedName>
        <fullName evidence="2">Uncharacterized protein</fullName>
    </submittedName>
</protein>
<evidence type="ECO:0000313" key="2">
    <source>
        <dbReference type="EMBL" id="MDO6452801.1"/>
    </source>
</evidence>
<dbReference type="Proteomes" id="UP001169862">
    <property type="component" value="Unassembled WGS sequence"/>
</dbReference>
<feature type="transmembrane region" description="Helical" evidence="1">
    <location>
        <begin position="327"/>
        <end position="347"/>
    </location>
</feature>
<organism evidence="2 3">
    <name type="scientific">Neptunomonas phycophila</name>
    <dbReference type="NCBI Taxonomy" id="1572645"/>
    <lineage>
        <taxon>Bacteria</taxon>
        <taxon>Pseudomonadati</taxon>
        <taxon>Pseudomonadota</taxon>
        <taxon>Gammaproteobacteria</taxon>
        <taxon>Oceanospirillales</taxon>
        <taxon>Oceanospirillaceae</taxon>
        <taxon>Neptunomonas</taxon>
    </lineage>
</organism>
<feature type="transmembrane region" description="Helical" evidence="1">
    <location>
        <begin position="274"/>
        <end position="294"/>
    </location>
</feature>
<keyword evidence="1" id="KW-0812">Transmembrane</keyword>
<dbReference type="EMBL" id="JAUOPG010000002">
    <property type="protein sequence ID" value="MDO6452801.1"/>
    <property type="molecule type" value="Genomic_DNA"/>
</dbReference>
<gene>
    <name evidence="2" type="ORF">Q4490_04415</name>
</gene>
<sequence length="349" mass="40051">MNSDMTIVMGPDESQEQFVQVPIKKKDFGDFITSLLGQPETIRDRKIGVYEATYEWIVHLHHLLDQRIKQQAQSSLVDFSATFIYRNAPERKITSLEGFLNFNEAKIVTTKGIKITWTYLVYFPNKPTPEKQEISLTLLTDKTEVVHIGNTNVSRQTTNKHGLIAYAISHTERTWGDDIQSLLNKEIDSLFENEKWYEKLLDKAVIFIALGMFVAGFIVPDYIEQLIREKETAQIFLKFVPEEIEMSDLSTDDKLTLALHLLDPNNQLHKIDGWYRGISFIGGIFLAIFTIMSFDREKPSYLIVTNEDKKKIKKCKSADNSTLFKKIFSFVLAVGAGVAGNYAYYFMSL</sequence>
<reference evidence="2" key="1">
    <citation type="submission" date="2023-07" db="EMBL/GenBank/DDBJ databases">
        <title>Genome content predicts the carbon catabolic preferences of heterotrophic bacteria.</title>
        <authorList>
            <person name="Gralka M."/>
        </authorList>
    </citation>
    <scope>NUCLEOTIDE SEQUENCE</scope>
    <source>
        <strain evidence="2">I2M16</strain>
    </source>
</reference>
<keyword evidence="1" id="KW-1133">Transmembrane helix</keyword>
<evidence type="ECO:0000313" key="3">
    <source>
        <dbReference type="Proteomes" id="UP001169862"/>
    </source>
</evidence>
<comment type="caution">
    <text evidence="2">The sequence shown here is derived from an EMBL/GenBank/DDBJ whole genome shotgun (WGS) entry which is preliminary data.</text>
</comment>
<dbReference type="RefSeq" id="WP_303548830.1">
    <property type="nucleotide sequence ID" value="NZ_JAUOPG010000002.1"/>
</dbReference>
<evidence type="ECO:0000256" key="1">
    <source>
        <dbReference type="SAM" id="Phobius"/>
    </source>
</evidence>
<accession>A0AAW7XED9</accession>
<keyword evidence="1" id="KW-0472">Membrane</keyword>
<proteinExistence type="predicted"/>